<evidence type="ECO:0008006" key="3">
    <source>
        <dbReference type="Google" id="ProtNLM"/>
    </source>
</evidence>
<reference evidence="1 2" key="1">
    <citation type="submission" date="2024-01" db="EMBL/GenBank/DDBJ databases">
        <title>Multi-omics insights into the function and evolution of sodium benzoate biodegradation pathways in Benzoatithermus flavus gen. nov., sp. nov. from hot spring.</title>
        <authorList>
            <person name="Hu C.-J."/>
            <person name="Li W.-J."/>
        </authorList>
    </citation>
    <scope>NUCLEOTIDE SEQUENCE [LARGE SCALE GENOMIC DNA]</scope>
    <source>
        <strain evidence="1 2">SYSU G07066</strain>
    </source>
</reference>
<gene>
    <name evidence="1" type="ORF">U1T56_22870</name>
</gene>
<evidence type="ECO:0000313" key="2">
    <source>
        <dbReference type="Proteomes" id="UP001375743"/>
    </source>
</evidence>
<sequence>GNPVGLGAWLAWAKAKGKRFSVPEWGVSDHYPGMPCADNGFDNPFFIEKMYQFFRANAAVMAYESYFNGGGSIIPPGVHKIYPPANNPAAAARYQQLWSKGR</sequence>
<proteinExistence type="predicted"/>
<feature type="non-terminal residue" evidence="1">
    <location>
        <position position="1"/>
    </location>
</feature>
<dbReference type="EMBL" id="JBBLZC010000040">
    <property type="protein sequence ID" value="MEK0086009.1"/>
    <property type="molecule type" value="Genomic_DNA"/>
</dbReference>
<protein>
    <recommendedName>
        <fullName evidence="3">GH26 domain-containing protein</fullName>
    </recommendedName>
</protein>
<evidence type="ECO:0000313" key="1">
    <source>
        <dbReference type="EMBL" id="MEK0086009.1"/>
    </source>
</evidence>
<dbReference type="InterPro" id="IPR017853">
    <property type="entry name" value="GH"/>
</dbReference>
<dbReference type="Proteomes" id="UP001375743">
    <property type="component" value="Unassembled WGS sequence"/>
</dbReference>
<dbReference type="SUPFAM" id="SSF51445">
    <property type="entry name" value="(Trans)glycosidases"/>
    <property type="match status" value="1"/>
</dbReference>
<name>A0ABU8Y075_9PROT</name>
<dbReference type="Gene3D" id="3.20.20.80">
    <property type="entry name" value="Glycosidases"/>
    <property type="match status" value="1"/>
</dbReference>
<organism evidence="1 2">
    <name type="scientific">Benzoatithermus flavus</name>
    <dbReference type="NCBI Taxonomy" id="3108223"/>
    <lineage>
        <taxon>Bacteria</taxon>
        <taxon>Pseudomonadati</taxon>
        <taxon>Pseudomonadota</taxon>
        <taxon>Alphaproteobacteria</taxon>
        <taxon>Geminicoccales</taxon>
        <taxon>Geminicoccaceae</taxon>
        <taxon>Benzoatithermus</taxon>
    </lineage>
</organism>
<accession>A0ABU8Y075</accession>
<comment type="caution">
    <text evidence="1">The sequence shown here is derived from an EMBL/GenBank/DDBJ whole genome shotgun (WGS) entry which is preliminary data.</text>
</comment>
<keyword evidence="2" id="KW-1185">Reference proteome</keyword>